<feature type="chain" id="PRO_5012881405" evidence="3">
    <location>
        <begin position="16"/>
        <end position="481"/>
    </location>
</feature>
<evidence type="ECO:0000256" key="2">
    <source>
        <dbReference type="SAM" id="Phobius"/>
    </source>
</evidence>
<name>A0A060SWQ9_BLAAD</name>
<feature type="transmembrane region" description="Helical" evidence="2">
    <location>
        <begin position="425"/>
        <end position="451"/>
    </location>
</feature>
<dbReference type="GO" id="GO:0016791">
    <property type="term" value="F:phosphatase activity"/>
    <property type="evidence" value="ECO:0007669"/>
    <property type="project" value="TreeGrafter"/>
</dbReference>
<feature type="signal peptide" evidence="3">
    <location>
        <begin position="1"/>
        <end position="15"/>
    </location>
</feature>
<reference evidence="4" key="1">
    <citation type="submission" date="2014-02" db="EMBL/GenBank/DDBJ databases">
        <authorList>
            <person name="Genoscope - CEA"/>
        </authorList>
    </citation>
    <scope>NUCLEOTIDE SEQUENCE</scope>
    <source>
        <strain evidence="4">LS3</strain>
    </source>
</reference>
<reference evidence="4" key="2">
    <citation type="submission" date="2014-06" db="EMBL/GenBank/DDBJ databases">
        <title>The complete genome of Blastobotrys (Arxula) adeninivorans LS3 - a yeast of biotechnological interest.</title>
        <authorList>
            <person name="Kunze G."/>
            <person name="Gaillardin C."/>
            <person name="Czernicka M."/>
            <person name="Durrens P."/>
            <person name="Martin T."/>
            <person name="Boer E."/>
            <person name="Gabaldon T."/>
            <person name="Cruz J."/>
            <person name="Talla E."/>
            <person name="Marck C."/>
            <person name="Goffeau A."/>
            <person name="Barbe V."/>
            <person name="Baret P."/>
            <person name="Baronian K."/>
            <person name="Beier S."/>
            <person name="Bleykasten C."/>
            <person name="Bode R."/>
            <person name="Casaregola S."/>
            <person name="Despons L."/>
            <person name="Fairhead C."/>
            <person name="Giersberg M."/>
            <person name="Gierski P."/>
            <person name="Hahnel U."/>
            <person name="Hartmann A."/>
            <person name="Jankowska D."/>
            <person name="Jubin C."/>
            <person name="Jung P."/>
            <person name="Lafontaine I."/>
            <person name="Leh-Louis V."/>
            <person name="Lemaire M."/>
            <person name="Marcet-Houben M."/>
            <person name="Mascher M."/>
            <person name="Morel G."/>
            <person name="Richard G.-F."/>
            <person name="Riechen J."/>
            <person name="Sacerdot C."/>
            <person name="Sarkar A."/>
            <person name="Savel G."/>
            <person name="Schacherer J."/>
            <person name="Sherman D."/>
            <person name="Straub M.-L."/>
            <person name="Stein N."/>
            <person name="Thierry A."/>
            <person name="Trautwein-Schult A."/>
            <person name="Westhof E."/>
            <person name="Worch S."/>
            <person name="Dujon B."/>
            <person name="Souciet J.-L."/>
            <person name="Wincker P."/>
            <person name="Scholz U."/>
            <person name="Neuveglise N."/>
        </authorList>
    </citation>
    <scope>NUCLEOTIDE SEQUENCE</scope>
    <source>
        <strain evidence="4">LS3</strain>
    </source>
</reference>
<proteinExistence type="inferred from homology"/>
<dbReference type="Gene3D" id="3.40.50.1240">
    <property type="entry name" value="Phosphoglycerate mutase-like"/>
    <property type="match status" value="1"/>
</dbReference>
<evidence type="ECO:0000256" key="3">
    <source>
        <dbReference type="SAM" id="SignalP"/>
    </source>
</evidence>
<dbReference type="PANTHER" id="PTHR11567">
    <property type="entry name" value="ACID PHOSPHATASE-RELATED"/>
    <property type="match status" value="1"/>
</dbReference>
<keyword evidence="2" id="KW-0472">Membrane</keyword>
<dbReference type="InterPro" id="IPR000560">
    <property type="entry name" value="His_Pase_clade-2"/>
</dbReference>
<accession>A0A060SWQ9</accession>
<dbReference type="AlphaFoldDB" id="A0A060SWQ9"/>
<evidence type="ECO:0000256" key="1">
    <source>
        <dbReference type="ARBA" id="ARBA00005375"/>
    </source>
</evidence>
<comment type="similarity">
    <text evidence="1">Belongs to the histidine acid phosphatase family.</text>
</comment>
<organism evidence="4">
    <name type="scientific">Blastobotrys adeninivorans</name>
    <name type="common">Yeast</name>
    <name type="synonym">Arxula adeninivorans</name>
    <dbReference type="NCBI Taxonomy" id="409370"/>
    <lineage>
        <taxon>Eukaryota</taxon>
        <taxon>Fungi</taxon>
        <taxon>Dikarya</taxon>
        <taxon>Ascomycota</taxon>
        <taxon>Saccharomycotina</taxon>
        <taxon>Dipodascomycetes</taxon>
        <taxon>Dipodascales</taxon>
        <taxon>Trichomonascaceae</taxon>
        <taxon>Blastobotrys</taxon>
    </lineage>
</organism>
<dbReference type="EMBL" id="HG937691">
    <property type="protein sequence ID" value="CDP33153.1"/>
    <property type="molecule type" value="Genomic_DNA"/>
</dbReference>
<evidence type="ECO:0000313" key="4">
    <source>
        <dbReference type="EMBL" id="CDP33153.1"/>
    </source>
</evidence>
<protein>
    <submittedName>
        <fullName evidence="4">ARAD1A02904p</fullName>
    </submittedName>
</protein>
<keyword evidence="2" id="KW-1133">Transmembrane helix</keyword>
<dbReference type="SUPFAM" id="SSF53254">
    <property type="entry name" value="Phosphoglycerate mutase-like"/>
    <property type="match status" value="1"/>
</dbReference>
<gene>
    <name evidence="4" type="ORF">GNLVRS02_ARAD1A02904g</name>
</gene>
<dbReference type="PANTHER" id="PTHR11567:SF142">
    <property type="entry name" value="PHOSPHOGLYCERATE MUTASE-LIKE PROTEIN"/>
    <property type="match status" value="1"/>
</dbReference>
<sequence length="481" mass="52079">MLSLILAAMAVPAAADKIVGSVMIVRHGDRTAKSADKTVLTPIGEQEQYEQGSFFHSRYFNTSSDFHIEGLNSTYQASQIAASVPNSAVLQNSQLAFLQALYPPISTLSDDGEATVLGSSLSNGTDDASPLDGYQYVTIQGVDEETPDAIWIEGASSCPAATNASKSYYDSDEFKKLNESTYDFYQGLYDLLGGGVPKSKLNYKNAYTVYDYYLVNMIHNQTFYDNVKDHGETYMKVKTLQDQLSKALNYNSSNPDTYIAGKTLGGKVLSALNETKTTGEPFLTLMHASYSTFYSLFGALDLFSVDDATFTGLVNYASAAAFELIEKDDGSQYVQFSFRNGTESTTNSTASQPSPPLTAYRVLGSDDTHMDYDSFVSELKKVAITDLSSWCSACSATLDMCIPYSQDYLTAKAHDFKFSTNNLTLAGAGGIGAGVTLGVCAIVGGLVFLFLRRRRQGSTVSDASSDITHIQSANKSEMSQV</sequence>
<dbReference type="InterPro" id="IPR050645">
    <property type="entry name" value="Histidine_acid_phosphatase"/>
</dbReference>
<keyword evidence="3" id="KW-0732">Signal</keyword>
<dbReference type="PhylomeDB" id="A0A060SWQ9"/>
<keyword evidence="2" id="KW-0812">Transmembrane</keyword>
<dbReference type="InterPro" id="IPR029033">
    <property type="entry name" value="His_PPase_superfam"/>
</dbReference>
<dbReference type="Pfam" id="PF00328">
    <property type="entry name" value="His_Phos_2"/>
    <property type="match status" value="1"/>
</dbReference>